<feature type="region of interest" description="Disordered" evidence="1">
    <location>
        <begin position="1"/>
        <end position="82"/>
    </location>
</feature>
<sequence length="82" mass="8340">MNDQQHDRRDPDATSDPARSDETGADWADEGGATPEGPATAESATENSGSSEGRPEDTGGIDAVAATAEEIPSTPIAFDPPA</sequence>
<keyword evidence="3" id="KW-1185">Reference proteome</keyword>
<comment type="caution">
    <text evidence="2">The sequence shown here is derived from an EMBL/GenBank/DDBJ whole genome shotgun (WGS) entry which is preliminary data.</text>
</comment>
<evidence type="ECO:0000313" key="2">
    <source>
        <dbReference type="EMBL" id="MBO2988569.1"/>
    </source>
</evidence>
<dbReference type="EMBL" id="JAGFBF010000001">
    <property type="protein sequence ID" value="MBO2988569.1"/>
    <property type="molecule type" value="Genomic_DNA"/>
</dbReference>
<organism evidence="2 3">
    <name type="scientific">Leucobacter tardus</name>
    <dbReference type="NCBI Taxonomy" id="501483"/>
    <lineage>
        <taxon>Bacteria</taxon>
        <taxon>Bacillati</taxon>
        <taxon>Actinomycetota</taxon>
        <taxon>Actinomycetes</taxon>
        <taxon>Micrococcales</taxon>
        <taxon>Microbacteriaceae</taxon>
        <taxon>Leucobacter</taxon>
    </lineage>
</organism>
<feature type="compositionally biased region" description="Basic and acidic residues" evidence="1">
    <location>
        <begin position="1"/>
        <end position="22"/>
    </location>
</feature>
<evidence type="ECO:0000313" key="3">
    <source>
        <dbReference type="Proteomes" id="UP000668403"/>
    </source>
</evidence>
<evidence type="ECO:0000256" key="1">
    <source>
        <dbReference type="SAM" id="MobiDB-lite"/>
    </source>
</evidence>
<dbReference type="AlphaFoldDB" id="A0A939QIZ1"/>
<reference evidence="2" key="1">
    <citation type="submission" date="2021-03" db="EMBL/GenBank/DDBJ databases">
        <title>Leucobacter chromiisoli sp. nov., isolated from chromium-containing soil of chemical plant.</title>
        <authorList>
            <person name="Xu Z."/>
        </authorList>
    </citation>
    <scope>NUCLEOTIDE SEQUENCE</scope>
    <source>
        <strain evidence="2">K 70/01</strain>
    </source>
</reference>
<dbReference type="Proteomes" id="UP000668403">
    <property type="component" value="Unassembled WGS sequence"/>
</dbReference>
<feature type="compositionally biased region" description="Polar residues" evidence="1">
    <location>
        <begin position="42"/>
        <end position="51"/>
    </location>
</feature>
<protein>
    <submittedName>
        <fullName evidence="2">Uncharacterized protein</fullName>
    </submittedName>
</protein>
<proteinExistence type="predicted"/>
<accession>A0A939QIZ1</accession>
<dbReference type="RefSeq" id="WP_208237404.1">
    <property type="nucleotide sequence ID" value="NZ_BAAAQU010000001.1"/>
</dbReference>
<gene>
    <name evidence="2" type="ORF">J4H85_00955</name>
</gene>
<name>A0A939QIZ1_9MICO</name>